<organism evidence="1 2">
    <name type="scientific">Botrimarina mediterranea</name>
    <dbReference type="NCBI Taxonomy" id="2528022"/>
    <lineage>
        <taxon>Bacteria</taxon>
        <taxon>Pseudomonadati</taxon>
        <taxon>Planctomycetota</taxon>
        <taxon>Planctomycetia</taxon>
        <taxon>Pirellulales</taxon>
        <taxon>Lacipirellulaceae</taxon>
        <taxon>Botrimarina</taxon>
    </lineage>
</organism>
<dbReference type="AlphaFoldDB" id="A0A518KDV4"/>
<gene>
    <name evidence="1" type="ORF">Spa11_41880</name>
</gene>
<dbReference type="EMBL" id="CP036349">
    <property type="protein sequence ID" value="QDV75965.1"/>
    <property type="molecule type" value="Genomic_DNA"/>
</dbReference>
<evidence type="ECO:0000313" key="1">
    <source>
        <dbReference type="EMBL" id="QDV75965.1"/>
    </source>
</evidence>
<evidence type="ECO:0000313" key="2">
    <source>
        <dbReference type="Proteomes" id="UP000316426"/>
    </source>
</evidence>
<protein>
    <submittedName>
        <fullName evidence="1">Uncharacterized protein</fullName>
    </submittedName>
</protein>
<name>A0A518KDV4_9BACT</name>
<proteinExistence type="predicted"/>
<accession>A0A518KDV4</accession>
<sequence length="210" mass="22689">MRSRRVIAALLAAYTVVVASGAPLPLAWLSVYTRPAVAEDQRFPCESCPCGCGTAEHCWSACCCHTMAQRLDWARREGVRPPEFALDVAQHAGLDVSQWRGGLRFVVQIPVDEAADDSHLPPCCRKAKSCCATKPQAAPVRERPAPGVAILKAMACQGIADVMMLFGEAPILGGPQLVTCEATEYVADAPAPLWRSWTLEPDAPPPRWLV</sequence>
<reference evidence="1 2" key="1">
    <citation type="submission" date="2019-02" db="EMBL/GenBank/DDBJ databases">
        <title>Deep-cultivation of Planctomycetes and their phenomic and genomic characterization uncovers novel biology.</title>
        <authorList>
            <person name="Wiegand S."/>
            <person name="Jogler M."/>
            <person name="Boedeker C."/>
            <person name="Pinto D."/>
            <person name="Vollmers J."/>
            <person name="Rivas-Marin E."/>
            <person name="Kohn T."/>
            <person name="Peeters S.H."/>
            <person name="Heuer A."/>
            <person name="Rast P."/>
            <person name="Oberbeckmann S."/>
            <person name="Bunk B."/>
            <person name="Jeske O."/>
            <person name="Meyerdierks A."/>
            <person name="Storesund J.E."/>
            <person name="Kallscheuer N."/>
            <person name="Luecker S."/>
            <person name="Lage O.M."/>
            <person name="Pohl T."/>
            <person name="Merkel B.J."/>
            <person name="Hornburger P."/>
            <person name="Mueller R.-W."/>
            <person name="Bruemmer F."/>
            <person name="Labrenz M."/>
            <person name="Spormann A.M."/>
            <person name="Op den Camp H."/>
            <person name="Overmann J."/>
            <person name="Amann R."/>
            <person name="Jetten M.S.M."/>
            <person name="Mascher T."/>
            <person name="Medema M.H."/>
            <person name="Devos D.P."/>
            <person name="Kaster A.-K."/>
            <person name="Ovreas L."/>
            <person name="Rohde M."/>
            <person name="Galperin M.Y."/>
            <person name="Jogler C."/>
        </authorList>
    </citation>
    <scope>NUCLEOTIDE SEQUENCE [LARGE SCALE GENOMIC DNA]</scope>
    <source>
        <strain evidence="1 2">Spa11</strain>
    </source>
</reference>
<dbReference type="KEGG" id="bmei:Spa11_41880"/>
<dbReference type="RefSeq" id="WP_145116230.1">
    <property type="nucleotide sequence ID" value="NZ_CP036349.1"/>
</dbReference>
<keyword evidence="2" id="KW-1185">Reference proteome</keyword>
<dbReference type="Proteomes" id="UP000316426">
    <property type="component" value="Chromosome"/>
</dbReference>